<evidence type="ECO:0000313" key="2">
    <source>
        <dbReference type="EMBL" id="GBN59366.1"/>
    </source>
</evidence>
<dbReference type="Proteomes" id="UP000499080">
    <property type="component" value="Unassembled WGS sequence"/>
</dbReference>
<sequence length="74" mass="8079">MDSGSVLNSYTKAGRSVWMQEESALKVNENMVIQNTLGAKTHKIPPTPANKPPMSTVARMPKRCPNTPTKGPEK</sequence>
<evidence type="ECO:0000256" key="1">
    <source>
        <dbReference type="SAM" id="MobiDB-lite"/>
    </source>
</evidence>
<comment type="caution">
    <text evidence="2">The sequence shown here is derived from an EMBL/GenBank/DDBJ whole genome shotgun (WGS) entry which is preliminary data.</text>
</comment>
<gene>
    <name evidence="2" type="ORF">AVEN_209201_1</name>
</gene>
<protein>
    <submittedName>
        <fullName evidence="2">Uncharacterized protein</fullName>
    </submittedName>
</protein>
<reference evidence="2 3" key="1">
    <citation type="journal article" date="2019" name="Sci. Rep.">
        <title>Orb-weaving spider Araneus ventricosus genome elucidates the spidroin gene catalogue.</title>
        <authorList>
            <person name="Kono N."/>
            <person name="Nakamura H."/>
            <person name="Ohtoshi R."/>
            <person name="Moran D.A.P."/>
            <person name="Shinohara A."/>
            <person name="Yoshida Y."/>
            <person name="Fujiwara M."/>
            <person name="Mori M."/>
            <person name="Tomita M."/>
            <person name="Arakawa K."/>
        </authorList>
    </citation>
    <scope>NUCLEOTIDE SEQUENCE [LARGE SCALE GENOMIC DNA]</scope>
</reference>
<keyword evidence="3" id="KW-1185">Reference proteome</keyword>
<feature type="region of interest" description="Disordered" evidence="1">
    <location>
        <begin position="37"/>
        <end position="74"/>
    </location>
</feature>
<dbReference type="EMBL" id="BGPR01013126">
    <property type="protein sequence ID" value="GBN59366.1"/>
    <property type="molecule type" value="Genomic_DNA"/>
</dbReference>
<organism evidence="2 3">
    <name type="scientific">Araneus ventricosus</name>
    <name type="common">Orbweaver spider</name>
    <name type="synonym">Epeira ventricosa</name>
    <dbReference type="NCBI Taxonomy" id="182803"/>
    <lineage>
        <taxon>Eukaryota</taxon>
        <taxon>Metazoa</taxon>
        <taxon>Ecdysozoa</taxon>
        <taxon>Arthropoda</taxon>
        <taxon>Chelicerata</taxon>
        <taxon>Arachnida</taxon>
        <taxon>Araneae</taxon>
        <taxon>Araneomorphae</taxon>
        <taxon>Entelegynae</taxon>
        <taxon>Araneoidea</taxon>
        <taxon>Araneidae</taxon>
        <taxon>Araneus</taxon>
    </lineage>
</organism>
<accession>A0A4Y2QAQ5</accession>
<proteinExistence type="predicted"/>
<evidence type="ECO:0000313" key="3">
    <source>
        <dbReference type="Proteomes" id="UP000499080"/>
    </source>
</evidence>
<dbReference type="AlphaFoldDB" id="A0A4Y2QAQ5"/>
<name>A0A4Y2QAQ5_ARAVE</name>